<accession>A0A8K0FZ82</accession>
<evidence type="ECO:0000313" key="1">
    <source>
        <dbReference type="EMBL" id="KAF2880033.1"/>
    </source>
</evidence>
<dbReference type="AlphaFoldDB" id="A0A8K0FZ82"/>
<reference evidence="1" key="1">
    <citation type="submission" date="2019-08" db="EMBL/GenBank/DDBJ databases">
        <title>The genome of the North American firefly Photinus pyralis.</title>
        <authorList>
            <consortium name="Photinus pyralis genome working group"/>
            <person name="Fallon T.R."/>
            <person name="Sander Lower S.E."/>
            <person name="Weng J.-K."/>
        </authorList>
    </citation>
    <scope>NUCLEOTIDE SEQUENCE</scope>
    <source>
        <strain evidence="1">TRF0915ILg1</strain>
        <tissue evidence="1">Whole body</tissue>
    </source>
</reference>
<dbReference type="EMBL" id="VTPC01091034">
    <property type="protein sequence ID" value="KAF2880033.1"/>
    <property type="molecule type" value="Genomic_DNA"/>
</dbReference>
<organism evidence="1 2">
    <name type="scientific">Ignelater luminosus</name>
    <name type="common">Cucubano</name>
    <name type="synonym">Pyrophorus luminosus</name>
    <dbReference type="NCBI Taxonomy" id="2038154"/>
    <lineage>
        <taxon>Eukaryota</taxon>
        <taxon>Metazoa</taxon>
        <taxon>Ecdysozoa</taxon>
        <taxon>Arthropoda</taxon>
        <taxon>Hexapoda</taxon>
        <taxon>Insecta</taxon>
        <taxon>Pterygota</taxon>
        <taxon>Neoptera</taxon>
        <taxon>Endopterygota</taxon>
        <taxon>Coleoptera</taxon>
        <taxon>Polyphaga</taxon>
        <taxon>Elateriformia</taxon>
        <taxon>Elateroidea</taxon>
        <taxon>Elateridae</taxon>
        <taxon>Agrypninae</taxon>
        <taxon>Pyrophorini</taxon>
        <taxon>Ignelater</taxon>
    </lineage>
</organism>
<sequence length="114" mass="12687">MPFGAKAGKKRDSNSTPVQKVVIPKGVINPDETTIIEIPARLHKQPIVVAKRKVIDGEMPANHNDPHKNIENSPLQNTFQQPISRSFKPQFNSTCVQRGECSIPPTNYETLESD</sequence>
<name>A0A8K0FZ82_IGNLU</name>
<dbReference type="Proteomes" id="UP000801492">
    <property type="component" value="Unassembled WGS sequence"/>
</dbReference>
<comment type="caution">
    <text evidence="1">The sequence shown here is derived from an EMBL/GenBank/DDBJ whole genome shotgun (WGS) entry which is preliminary data.</text>
</comment>
<proteinExistence type="predicted"/>
<keyword evidence="2" id="KW-1185">Reference proteome</keyword>
<protein>
    <submittedName>
        <fullName evidence="1">Uncharacterized protein</fullName>
    </submittedName>
</protein>
<evidence type="ECO:0000313" key="2">
    <source>
        <dbReference type="Proteomes" id="UP000801492"/>
    </source>
</evidence>
<gene>
    <name evidence="1" type="ORF">ILUMI_26154</name>
</gene>
<dbReference type="OrthoDB" id="6723953at2759"/>